<comment type="subcellular location">
    <subcellularLocation>
        <location evidence="1">Membrane</location>
        <topology evidence="1">Multi-pass membrane protein</topology>
    </subcellularLocation>
</comment>
<protein>
    <submittedName>
        <fullName evidence="6">Transmembrane anterior posterior transformation protein 1 homolog</fullName>
    </submittedName>
</protein>
<gene>
    <name evidence="6" type="primary">TAPT1</name>
    <name evidence="6" type="ORF">TNIN_455871</name>
</gene>
<name>A0A8X6MC14_9ARAC</name>
<sequence length="154" mass="17909">YKDYNLYKPKLLIDKGISVFITAINVLKLRKPMFALFGTHHSCRSLQPAEICDRLKVIILTCVNFAMTYVDTLMLCHIVKSQSVIKLYIMFNILEVADKLFSSFGQDILDALYWTATEPRGRKREHFGLLLHLCISLYSFSYCTNPSYYFECCH</sequence>
<evidence type="ECO:0000256" key="3">
    <source>
        <dbReference type="ARBA" id="ARBA00022692"/>
    </source>
</evidence>
<evidence type="ECO:0000313" key="7">
    <source>
        <dbReference type="Proteomes" id="UP000886998"/>
    </source>
</evidence>
<dbReference type="GO" id="GO:0036064">
    <property type="term" value="C:ciliary basal body"/>
    <property type="evidence" value="ECO:0007669"/>
    <property type="project" value="TreeGrafter"/>
</dbReference>
<feature type="non-terminal residue" evidence="6">
    <location>
        <position position="154"/>
    </location>
</feature>
<evidence type="ECO:0000256" key="4">
    <source>
        <dbReference type="ARBA" id="ARBA00022989"/>
    </source>
</evidence>
<evidence type="ECO:0000256" key="1">
    <source>
        <dbReference type="ARBA" id="ARBA00004141"/>
    </source>
</evidence>
<dbReference type="Proteomes" id="UP000886998">
    <property type="component" value="Unassembled WGS sequence"/>
</dbReference>
<dbReference type="Pfam" id="PF05346">
    <property type="entry name" value="DUF747"/>
    <property type="match status" value="1"/>
</dbReference>
<keyword evidence="5" id="KW-0472">Membrane</keyword>
<reference evidence="6" key="1">
    <citation type="submission" date="2020-08" db="EMBL/GenBank/DDBJ databases">
        <title>Multicomponent nature underlies the extraordinary mechanical properties of spider dragline silk.</title>
        <authorList>
            <person name="Kono N."/>
            <person name="Nakamura H."/>
            <person name="Mori M."/>
            <person name="Yoshida Y."/>
            <person name="Ohtoshi R."/>
            <person name="Malay A.D."/>
            <person name="Moran D.A.P."/>
            <person name="Tomita M."/>
            <person name="Numata K."/>
            <person name="Arakawa K."/>
        </authorList>
    </citation>
    <scope>NUCLEOTIDE SEQUENCE</scope>
</reference>
<keyword evidence="4" id="KW-1133">Transmembrane helix</keyword>
<dbReference type="PANTHER" id="PTHR13317">
    <property type="entry name" value="TRANSMEMBRANE ANTERIOR POSTERIOR TRANSFORMATION PROTEIN 1 HOMOLOG"/>
    <property type="match status" value="1"/>
</dbReference>
<evidence type="ECO:0000256" key="5">
    <source>
        <dbReference type="ARBA" id="ARBA00023136"/>
    </source>
</evidence>
<evidence type="ECO:0000256" key="2">
    <source>
        <dbReference type="ARBA" id="ARBA00008803"/>
    </source>
</evidence>
<keyword evidence="7" id="KW-1185">Reference proteome</keyword>
<dbReference type="AlphaFoldDB" id="A0A8X6MC14"/>
<accession>A0A8X6MC14</accession>
<comment type="similarity">
    <text evidence="2">Belongs to the TAPT1 family.</text>
</comment>
<dbReference type="EMBL" id="BMAV01025831">
    <property type="protein sequence ID" value="GFS45082.1"/>
    <property type="molecule type" value="Genomic_DNA"/>
</dbReference>
<dbReference type="OrthoDB" id="29023at2759"/>
<evidence type="ECO:0000313" key="6">
    <source>
        <dbReference type="EMBL" id="GFS45082.1"/>
    </source>
</evidence>
<comment type="caution">
    <text evidence="6">The sequence shown here is derived from an EMBL/GenBank/DDBJ whole genome shotgun (WGS) entry which is preliminary data.</text>
</comment>
<keyword evidence="3 6" id="KW-0812">Transmembrane</keyword>
<dbReference type="InterPro" id="IPR008010">
    <property type="entry name" value="Tatp1"/>
</dbReference>
<proteinExistence type="inferred from homology"/>
<dbReference type="GO" id="GO:0045724">
    <property type="term" value="P:positive regulation of cilium assembly"/>
    <property type="evidence" value="ECO:0007669"/>
    <property type="project" value="TreeGrafter"/>
</dbReference>
<dbReference type="GO" id="GO:0005789">
    <property type="term" value="C:endoplasmic reticulum membrane"/>
    <property type="evidence" value="ECO:0007669"/>
    <property type="project" value="TreeGrafter"/>
</dbReference>
<organism evidence="6 7">
    <name type="scientific">Trichonephila inaurata madagascariensis</name>
    <dbReference type="NCBI Taxonomy" id="2747483"/>
    <lineage>
        <taxon>Eukaryota</taxon>
        <taxon>Metazoa</taxon>
        <taxon>Ecdysozoa</taxon>
        <taxon>Arthropoda</taxon>
        <taxon>Chelicerata</taxon>
        <taxon>Arachnida</taxon>
        <taxon>Araneae</taxon>
        <taxon>Araneomorphae</taxon>
        <taxon>Entelegynae</taxon>
        <taxon>Araneoidea</taxon>
        <taxon>Nephilidae</taxon>
        <taxon>Trichonephila</taxon>
        <taxon>Trichonephila inaurata</taxon>
    </lineage>
</organism>
<dbReference type="PANTHER" id="PTHR13317:SF4">
    <property type="entry name" value="TRANSMEMBRANE ANTERIOR POSTERIOR TRANSFORMATION PROTEIN 1 HOMOLOG"/>
    <property type="match status" value="1"/>
</dbReference>